<dbReference type="InterPro" id="IPR051045">
    <property type="entry name" value="TonB-dependent_transducer"/>
</dbReference>
<dbReference type="NCBIfam" id="TIGR01352">
    <property type="entry name" value="tonB_Cterm"/>
    <property type="match status" value="1"/>
</dbReference>
<evidence type="ECO:0000256" key="3">
    <source>
        <dbReference type="ARBA" id="ARBA00022448"/>
    </source>
</evidence>
<evidence type="ECO:0000256" key="6">
    <source>
        <dbReference type="ARBA" id="ARBA00022692"/>
    </source>
</evidence>
<dbReference type="Pfam" id="PF03544">
    <property type="entry name" value="TonB_C"/>
    <property type="match status" value="1"/>
</dbReference>
<keyword evidence="4" id="KW-1003">Cell membrane</keyword>
<evidence type="ECO:0000256" key="8">
    <source>
        <dbReference type="ARBA" id="ARBA00022989"/>
    </source>
</evidence>
<sequence length="138" mass="15212">MKAILSVLLFIPVMLFSQVPITVASQEGAQNKGEIFEEVDVEANFPGGAAEMMQYIAHNVKYPEISMENGEQGKVFVEFVVNKDGSVSNIKILRGVSKDIDVEAMGVVKNMPKWTPAEIEGKKVRSIARIPINFILTD</sequence>
<keyword evidence="13" id="KW-1185">Reference proteome</keyword>
<feature type="chain" id="PRO_5020832786" evidence="10">
    <location>
        <begin position="25"/>
        <end position="138"/>
    </location>
</feature>
<dbReference type="PANTHER" id="PTHR33446:SF2">
    <property type="entry name" value="PROTEIN TONB"/>
    <property type="match status" value="1"/>
</dbReference>
<dbReference type="OrthoDB" id="1095452at2"/>
<dbReference type="GO" id="GO:0031992">
    <property type="term" value="F:energy transducer activity"/>
    <property type="evidence" value="ECO:0007669"/>
    <property type="project" value="TreeGrafter"/>
</dbReference>
<dbReference type="InterPro" id="IPR037682">
    <property type="entry name" value="TonB_C"/>
</dbReference>
<feature type="signal peptide" evidence="10">
    <location>
        <begin position="1"/>
        <end position="24"/>
    </location>
</feature>
<proteinExistence type="inferred from homology"/>
<gene>
    <name evidence="12" type="ORF">ERX46_09235</name>
</gene>
<dbReference type="AlphaFoldDB" id="A0A4Q4KLH6"/>
<evidence type="ECO:0000256" key="10">
    <source>
        <dbReference type="SAM" id="SignalP"/>
    </source>
</evidence>
<evidence type="ECO:0000256" key="2">
    <source>
        <dbReference type="ARBA" id="ARBA00006555"/>
    </source>
</evidence>
<dbReference type="PANTHER" id="PTHR33446">
    <property type="entry name" value="PROTEIN TONB-RELATED"/>
    <property type="match status" value="1"/>
</dbReference>
<comment type="caution">
    <text evidence="12">The sequence shown here is derived from an EMBL/GenBank/DDBJ whole genome shotgun (WGS) entry which is preliminary data.</text>
</comment>
<accession>A0A4Q4KLH6</accession>
<dbReference type="Gene3D" id="3.30.1150.10">
    <property type="match status" value="1"/>
</dbReference>
<keyword evidence="7" id="KW-0653">Protein transport</keyword>
<dbReference type="InterPro" id="IPR006260">
    <property type="entry name" value="TonB/TolA_C"/>
</dbReference>
<dbReference type="Proteomes" id="UP000293952">
    <property type="component" value="Unassembled WGS sequence"/>
</dbReference>
<evidence type="ECO:0000256" key="4">
    <source>
        <dbReference type="ARBA" id="ARBA00022475"/>
    </source>
</evidence>
<evidence type="ECO:0000256" key="7">
    <source>
        <dbReference type="ARBA" id="ARBA00022927"/>
    </source>
</evidence>
<keyword evidence="9" id="KW-0472">Membrane</keyword>
<name>A0A4Q4KLH6_9FLAO</name>
<dbReference type="EMBL" id="SETE01000003">
    <property type="protein sequence ID" value="RYM34132.1"/>
    <property type="molecule type" value="Genomic_DNA"/>
</dbReference>
<feature type="domain" description="TonB C-terminal" evidence="11">
    <location>
        <begin position="47"/>
        <end position="138"/>
    </location>
</feature>
<dbReference type="GO" id="GO:0098797">
    <property type="term" value="C:plasma membrane protein complex"/>
    <property type="evidence" value="ECO:0007669"/>
    <property type="project" value="TreeGrafter"/>
</dbReference>
<dbReference type="RefSeq" id="WP_130093573.1">
    <property type="nucleotide sequence ID" value="NZ_SETE01000003.1"/>
</dbReference>
<evidence type="ECO:0000259" key="11">
    <source>
        <dbReference type="PROSITE" id="PS52015"/>
    </source>
</evidence>
<evidence type="ECO:0000313" key="12">
    <source>
        <dbReference type="EMBL" id="RYM34132.1"/>
    </source>
</evidence>
<keyword evidence="5" id="KW-0997">Cell inner membrane</keyword>
<dbReference type="GO" id="GO:0015031">
    <property type="term" value="P:protein transport"/>
    <property type="evidence" value="ECO:0007669"/>
    <property type="project" value="UniProtKB-KW"/>
</dbReference>
<keyword evidence="8" id="KW-1133">Transmembrane helix</keyword>
<keyword evidence="3" id="KW-0813">Transport</keyword>
<evidence type="ECO:0000313" key="13">
    <source>
        <dbReference type="Proteomes" id="UP000293952"/>
    </source>
</evidence>
<evidence type="ECO:0000256" key="5">
    <source>
        <dbReference type="ARBA" id="ARBA00022519"/>
    </source>
</evidence>
<protein>
    <submittedName>
        <fullName evidence="12">Energy transducer TonB</fullName>
    </submittedName>
</protein>
<comment type="subcellular location">
    <subcellularLocation>
        <location evidence="1">Cell inner membrane</location>
        <topology evidence="1">Single-pass membrane protein</topology>
        <orientation evidence="1">Periplasmic side</orientation>
    </subcellularLocation>
</comment>
<keyword evidence="6" id="KW-0812">Transmembrane</keyword>
<dbReference type="PROSITE" id="PS52015">
    <property type="entry name" value="TONB_CTD"/>
    <property type="match status" value="1"/>
</dbReference>
<keyword evidence="10" id="KW-0732">Signal</keyword>
<evidence type="ECO:0000256" key="1">
    <source>
        <dbReference type="ARBA" id="ARBA00004383"/>
    </source>
</evidence>
<comment type="similarity">
    <text evidence="2">Belongs to the TonB family.</text>
</comment>
<dbReference type="GO" id="GO:0055085">
    <property type="term" value="P:transmembrane transport"/>
    <property type="evidence" value="ECO:0007669"/>
    <property type="project" value="InterPro"/>
</dbReference>
<reference evidence="12 13" key="1">
    <citation type="submission" date="2019-02" db="EMBL/GenBank/DDBJ databases">
        <title>Genome sequence of the sea-ice species Brumimicrobium glaciale.</title>
        <authorList>
            <person name="Bowman J.P."/>
        </authorList>
    </citation>
    <scope>NUCLEOTIDE SEQUENCE [LARGE SCALE GENOMIC DNA]</scope>
    <source>
        <strain evidence="12 13">IC156</strain>
    </source>
</reference>
<dbReference type="SUPFAM" id="SSF74653">
    <property type="entry name" value="TolA/TonB C-terminal domain"/>
    <property type="match status" value="1"/>
</dbReference>
<evidence type="ECO:0000256" key="9">
    <source>
        <dbReference type="ARBA" id="ARBA00023136"/>
    </source>
</evidence>
<organism evidence="12 13">
    <name type="scientific">Brumimicrobium glaciale</name>
    <dbReference type="NCBI Taxonomy" id="200475"/>
    <lineage>
        <taxon>Bacteria</taxon>
        <taxon>Pseudomonadati</taxon>
        <taxon>Bacteroidota</taxon>
        <taxon>Flavobacteriia</taxon>
        <taxon>Flavobacteriales</taxon>
        <taxon>Crocinitomicaceae</taxon>
        <taxon>Brumimicrobium</taxon>
    </lineage>
</organism>